<name>A0A9W9FXI5_9EURO</name>
<evidence type="ECO:0000313" key="2">
    <source>
        <dbReference type="Proteomes" id="UP001149165"/>
    </source>
</evidence>
<dbReference type="AlphaFoldDB" id="A0A9W9FXI5"/>
<evidence type="ECO:0000313" key="1">
    <source>
        <dbReference type="EMBL" id="KAJ5108278.1"/>
    </source>
</evidence>
<gene>
    <name evidence="1" type="ORF">N7456_004953</name>
</gene>
<organism evidence="1 2">
    <name type="scientific">Penicillium angulare</name>
    <dbReference type="NCBI Taxonomy" id="116970"/>
    <lineage>
        <taxon>Eukaryota</taxon>
        <taxon>Fungi</taxon>
        <taxon>Dikarya</taxon>
        <taxon>Ascomycota</taxon>
        <taxon>Pezizomycotina</taxon>
        <taxon>Eurotiomycetes</taxon>
        <taxon>Eurotiomycetidae</taxon>
        <taxon>Eurotiales</taxon>
        <taxon>Aspergillaceae</taxon>
        <taxon>Penicillium</taxon>
    </lineage>
</organism>
<dbReference type="Proteomes" id="UP001149165">
    <property type="component" value="Unassembled WGS sequence"/>
</dbReference>
<proteinExistence type="predicted"/>
<accession>A0A9W9FXI5</accession>
<sequence length="440" mass="49964">MTTRKKDDRLCITASTKNIDHAFQVLMDILSRPSLGHLVRYIEHCQPLPGHLEYNERGFQRELPDRDMRLRKAIQKAGFTDAHVAIKTALLICSCKVHILPRDGHSRYCEDCEVSDVFTTQALTALLVAVSPKLVSIAMIQPFCNFVGYYQGWGERVEYPLDKLFRAANAKPYDNPYLQNLLKFYVINEKDTADGRWYHGIDFLGCFALFDRLPSIEWVGIDILDDDGNEKPDPLRDLSNISRICVTNSAVGSTYLAKMIVSCKALKEFQFSIGGRACFDGYSMFNPEAFAKALCSHKATLEFMHVGIEDRVPNVSRMDRYELEGVWDIHECPFQISDHIVGRSGSLKEFTSLKKLSLGIGLLGYFARGTGWTRGMLADWENKNSDAQIDGLRENMKSVNCNLMQVYGLDKTIPHARDVDNPDDDAGLLWKWKTIEHETK</sequence>
<dbReference type="EMBL" id="JAPQKH010000003">
    <property type="protein sequence ID" value="KAJ5108278.1"/>
    <property type="molecule type" value="Genomic_DNA"/>
</dbReference>
<comment type="caution">
    <text evidence="1">The sequence shown here is derived from an EMBL/GenBank/DDBJ whole genome shotgun (WGS) entry which is preliminary data.</text>
</comment>
<dbReference type="OrthoDB" id="3437411at2759"/>
<reference evidence="1" key="2">
    <citation type="journal article" date="2023" name="IMA Fungus">
        <title>Comparative genomic study of the Penicillium genus elucidates a diverse pangenome and 15 lateral gene transfer events.</title>
        <authorList>
            <person name="Petersen C."/>
            <person name="Sorensen T."/>
            <person name="Nielsen M.R."/>
            <person name="Sondergaard T.E."/>
            <person name="Sorensen J.L."/>
            <person name="Fitzpatrick D.A."/>
            <person name="Frisvad J.C."/>
            <person name="Nielsen K.L."/>
        </authorList>
    </citation>
    <scope>NUCLEOTIDE SEQUENCE</scope>
    <source>
        <strain evidence="1">IBT 30069</strain>
    </source>
</reference>
<keyword evidence="2" id="KW-1185">Reference proteome</keyword>
<reference evidence="1" key="1">
    <citation type="submission" date="2022-11" db="EMBL/GenBank/DDBJ databases">
        <authorList>
            <person name="Petersen C."/>
        </authorList>
    </citation>
    <scope>NUCLEOTIDE SEQUENCE</scope>
    <source>
        <strain evidence="1">IBT 30069</strain>
    </source>
</reference>
<protein>
    <submittedName>
        <fullName evidence="1">Uncharacterized protein</fullName>
    </submittedName>
</protein>